<feature type="signal peptide" evidence="2">
    <location>
        <begin position="1"/>
        <end position="29"/>
    </location>
</feature>
<proteinExistence type="predicted"/>
<organism evidence="3 4">
    <name type="scientific">Hungatella hathewayi</name>
    <dbReference type="NCBI Taxonomy" id="154046"/>
    <lineage>
        <taxon>Bacteria</taxon>
        <taxon>Bacillati</taxon>
        <taxon>Bacillota</taxon>
        <taxon>Clostridia</taxon>
        <taxon>Lachnospirales</taxon>
        <taxon>Lachnospiraceae</taxon>
        <taxon>Hungatella</taxon>
    </lineage>
</organism>
<feature type="chain" id="PRO_5041317589" description="Circular bacteriocin, circularin A/uberolysin family" evidence="2">
    <location>
        <begin position="30"/>
        <end position="96"/>
    </location>
</feature>
<evidence type="ECO:0000256" key="2">
    <source>
        <dbReference type="SAM" id="SignalP"/>
    </source>
</evidence>
<evidence type="ECO:0008006" key="5">
    <source>
        <dbReference type="Google" id="ProtNLM"/>
    </source>
</evidence>
<protein>
    <recommendedName>
        <fullName evidence="5">Circular bacteriocin, circularin A/uberolysin family</fullName>
    </recommendedName>
</protein>
<keyword evidence="1" id="KW-1133">Transmembrane helix</keyword>
<keyword evidence="1" id="KW-0472">Membrane</keyword>
<evidence type="ECO:0000256" key="1">
    <source>
        <dbReference type="SAM" id="Phobius"/>
    </source>
</evidence>
<comment type="caution">
    <text evidence="3">The sequence shown here is derived from an EMBL/GenBank/DDBJ whole genome shotgun (WGS) entry which is preliminary data.</text>
</comment>
<dbReference type="EMBL" id="BQNJ01000002">
    <property type="protein sequence ID" value="GKH03570.1"/>
    <property type="molecule type" value="Genomic_DNA"/>
</dbReference>
<keyword evidence="2" id="KW-0732">Signal</keyword>
<reference evidence="3" key="1">
    <citation type="submission" date="2022-01" db="EMBL/GenBank/DDBJ databases">
        <title>Novel bile acid biosynthetic pathways are enriched in the microbiome of centenarians.</title>
        <authorList>
            <person name="Sato Y."/>
            <person name="Atarashi K."/>
            <person name="Plichta R.D."/>
            <person name="Arai Y."/>
            <person name="Sasajima S."/>
            <person name="Kearney M.S."/>
            <person name="Suda W."/>
            <person name="Takeshita K."/>
            <person name="Sasaki T."/>
            <person name="Okamoto S."/>
            <person name="Skelly N.A."/>
            <person name="Okamura Y."/>
            <person name="Vlamakis H."/>
            <person name="Li Y."/>
            <person name="Tanoue T."/>
            <person name="Takei H."/>
            <person name="Nittono H."/>
            <person name="Narushima S."/>
            <person name="Irie J."/>
            <person name="Itoh H."/>
            <person name="Moriya K."/>
            <person name="Sugiura Y."/>
            <person name="Suematsu M."/>
            <person name="Moritoki N."/>
            <person name="Shibata S."/>
            <person name="Littman R.D."/>
            <person name="Fischbach A.M."/>
            <person name="Uwamino Y."/>
            <person name="Inoue T."/>
            <person name="Honda A."/>
            <person name="Hattori M."/>
            <person name="Murai T."/>
            <person name="Xavier J.R."/>
            <person name="Hirose N."/>
            <person name="Honda K."/>
        </authorList>
    </citation>
    <scope>NUCLEOTIDE SEQUENCE</scope>
    <source>
        <strain evidence="3">CE91-St55</strain>
    </source>
</reference>
<gene>
    <name evidence="3" type="ORF">CE91St55_55510</name>
</gene>
<name>A0AA37JS08_9FIRM</name>
<accession>A0AA37JS08</accession>
<keyword evidence="1" id="KW-0812">Transmembrane</keyword>
<feature type="transmembrane region" description="Helical" evidence="1">
    <location>
        <begin position="53"/>
        <end position="76"/>
    </location>
</feature>
<dbReference type="AlphaFoldDB" id="A0AA37JS08"/>
<evidence type="ECO:0000313" key="3">
    <source>
        <dbReference type="EMBL" id="GKH03570.1"/>
    </source>
</evidence>
<evidence type="ECO:0000313" key="4">
    <source>
        <dbReference type="Proteomes" id="UP001055091"/>
    </source>
</evidence>
<sequence length="96" mass="10065">MKLYQSIKRFGAVPVATGLCVLSSFPVWAADSSASVTPTDWAPIITAMTGQISVSTVVAVIASAIGAGIGLVFMWWGGRKAVRTLMSAFRKGKVSM</sequence>
<dbReference type="RefSeq" id="WP_244053072.1">
    <property type="nucleotide sequence ID" value="NZ_BQNJ01000002.1"/>
</dbReference>
<dbReference type="Proteomes" id="UP001055091">
    <property type="component" value="Unassembled WGS sequence"/>
</dbReference>